<gene>
    <name evidence="9" type="ORF">DAEQUDRAFT_811194</name>
</gene>
<evidence type="ECO:0000256" key="4">
    <source>
        <dbReference type="ARBA" id="ARBA00022989"/>
    </source>
</evidence>
<evidence type="ECO:0000313" key="9">
    <source>
        <dbReference type="EMBL" id="KZT69645.1"/>
    </source>
</evidence>
<dbReference type="GO" id="GO:0000139">
    <property type="term" value="C:Golgi membrane"/>
    <property type="evidence" value="ECO:0007669"/>
    <property type="project" value="TreeGrafter"/>
</dbReference>
<keyword evidence="4 6" id="KW-1133">Transmembrane helix</keyword>
<dbReference type="Pfam" id="PF03388">
    <property type="entry name" value="Lectin_leg-like"/>
    <property type="match status" value="1"/>
</dbReference>
<organism evidence="9 10">
    <name type="scientific">Daedalea quercina L-15889</name>
    <dbReference type="NCBI Taxonomy" id="1314783"/>
    <lineage>
        <taxon>Eukaryota</taxon>
        <taxon>Fungi</taxon>
        <taxon>Dikarya</taxon>
        <taxon>Basidiomycota</taxon>
        <taxon>Agaricomycotina</taxon>
        <taxon>Agaricomycetes</taxon>
        <taxon>Polyporales</taxon>
        <taxon>Fomitopsis</taxon>
    </lineage>
</organism>
<dbReference type="EMBL" id="KV429056">
    <property type="protein sequence ID" value="KZT69645.1"/>
    <property type="molecule type" value="Genomic_DNA"/>
</dbReference>
<evidence type="ECO:0000256" key="3">
    <source>
        <dbReference type="ARBA" id="ARBA00022729"/>
    </source>
</evidence>
<dbReference type="GO" id="GO:0030134">
    <property type="term" value="C:COPII-coated ER to Golgi transport vesicle"/>
    <property type="evidence" value="ECO:0007669"/>
    <property type="project" value="TreeGrafter"/>
</dbReference>
<keyword evidence="3 7" id="KW-0732">Signal</keyword>
<dbReference type="InterPro" id="IPR051136">
    <property type="entry name" value="Intracellular_Lectin-GPT"/>
</dbReference>
<dbReference type="GO" id="GO:0005537">
    <property type="term" value="F:D-mannose binding"/>
    <property type="evidence" value="ECO:0007669"/>
    <property type="project" value="TreeGrafter"/>
</dbReference>
<dbReference type="OrthoDB" id="270293at2759"/>
<feature type="domain" description="L-type lectin-like" evidence="8">
    <location>
        <begin position="34"/>
        <end position="257"/>
    </location>
</feature>
<keyword evidence="5 6" id="KW-0472">Membrane</keyword>
<evidence type="ECO:0000256" key="5">
    <source>
        <dbReference type="ARBA" id="ARBA00023136"/>
    </source>
</evidence>
<comment type="subcellular location">
    <subcellularLocation>
        <location evidence="1">Membrane</location>
        <topology evidence="1">Single-pass type I membrane protein</topology>
    </subcellularLocation>
</comment>
<dbReference type="GO" id="GO:0005789">
    <property type="term" value="C:endoplasmic reticulum membrane"/>
    <property type="evidence" value="ECO:0007669"/>
    <property type="project" value="TreeGrafter"/>
</dbReference>
<evidence type="ECO:0000313" key="10">
    <source>
        <dbReference type="Proteomes" id="UP000076727"/>
    </source>
</evidence>
<dbReference type="GO" id="GO:0005793">
    <property type="term" value="C:endoplasmic reticulum-Golgi intermediate compartment"/>
    <property type="evidence" value="ECO:0007669"/>
    <property type="project" value="TreeGrafter"/>
</dbReference>
<dbReference type="InterPro" id="IPR013320">
    <property type="entry name" value="ConA-like_dom_sf"/>
</dbReference>
<reference evidence="9 10" key="1">
    <citation type="journal article" date="2016" name="Mol. Biol. Evol.">
        <title>Comparative Genomics of Early-Diverging Mushroom-Forming Fungi Provides Insights into the Origins of Lignocellulose Decay Capabilities.</title>
        <authorList>
            <person name="Nagy L.G."/>
            <person name="Riley R."/>
            <person name="Tritt A."/>
            <person name="Adam C."/>
            <person name="Daum C."/>
            <person name="Floudas D."/>
            <person name="Sun H."/>
            <person name="Yadav J.S."/>
            <person name="Pangilinan J."/>
            <person name="Larsson K.H."/>
            <person name="Matsuura K."/>
            <person name="Barry K."/>
            <person name="Labutti K."/>
            <person name="Kuo R."/>
            <person name="Ohm R.A."/>
            <person name="Bhattacharya S.S."/>
            <person name="Shirouzu T."/>
            <person name="Yoshinaga Y."/>
            <person name="Martin F.M."/>
            <person name="Grigoriev I.V."/>
            <person name="Hibbett D.S."/>
        </authorList>
    </citation>
    <scope>NUCLEOTIDE SEQUENCE [LARGE SCALE GENOMIC DNA]</scope>
    <source>
        <strain evidence="9 10">L-15889</strain>
    </source>
</reference>
<keyword evidence="10" id="KW-1185">Reference proteome</keyword>
<dbReference type="PANTHER" id="PTHR12223:SF45">
    <property type="entry name" value="RE50040P"/>
    <property type="match status" value="1"/>
</dbReference>
<evidence type="ECO:0000256" key="7">
    <source>
        <dbReference type="SAM" id="SignalP"/>
    </source>
</evidence>
<dbReference type="STRING" id="1314783.A0A165QLV6"/>
<evidence type="ECO:0000256" key="2">
    <source>
        <dbReference type="ARBA" id="ARBA00022692"/>
    </source>
</evidence>
<feature type="transmembrane region" description="Helical" evidence="6">
    <location>
        <begin position="281"/>
        <end position="302"/>
    </location>
</feature>
<name>A0A165QLV6_9APHY</name>
<dbReference type="AlphaFoldDB" id="A0A165QLV6"/>
<dbReference type="GO" id="GO:0006888">
    <property type="term" value="P:endoplasmic reticulum to Golgi vesicle-mediated transport"/>
    <property type="evidence" value="ECO:0007669"/>
    <property type="project" value="TreeGrafter"/>
</dbReference>
<keyword evidence="2 6" id="KW-0812">Transmembrane</keyword>
<feature type="chain" id="PRO_5007865162" evidence="7">
    <location>
        <begin position="21"/>
        <end position="338"/>
    </location>
</feature>
<proteinExistence type="predicted"/>
<dbReference type="InterPro" id="IPR005052">
    <property type="entry name" value="Lectin_leg"/>
</dbReference>
<evidence type="ECO:0000256" key="6">
    <source>
        <dbReference type="SAM" id="Phobius"/>
    </source>
</evidence>
<accession>A0A165QLV6</accession>
<dbReference type="SUPFAM" id="SSF49899">
    <property type="entry name" value="Concanavalin A-like lectins/glucanases"/>
    <property type="match status" value="1"/>
</dbReference>
<dbReference type="Gene3D" id="2.60.120.200">
    <property type="match status" value="1"/>
</dbReference>
<dbReference type="FunFam" id="2.60.120.200:FF:000095">
    <property type="entry name" value="Lectin family integral membrane protein"/>
    <property type="match status" value="1"/>
</dbReference>
<dbReference type="PANTHER" id="PTHR12223">
    <property type="entry name" value="VESICULAR MANNOSE-BINDING LECTIN"/>
    <property type="match status" value="1"/>
</dbReference>
<feature type="signal peptide" evidence="7">
    <location>
        <begin position="1"/>
        <end position="20"/>
    </location>
</feature>
<dbReference type="Proteomes" id="UP000076727">
    <property type="component" value="Unassembled WGS sequence"/>
</dbReference>
<evidence type="ECO:0000259" key="8">
    <source>
        <dbReference type="PROSITE" id="PS51328"/>
    </source>
</evidence>
<sequence length="338" mass="37399">MNMLGGLLFWLGLLPLGALAVLDTNLGNQTIERTISLRTHSIYAPYIDQDLQNRWWDFGADSYINTNKHVRLTRNRPSQMGWLWSRVPLTAQNWIVEVEFKIHGDSTHLYGDGMAMWFTTARAQPGPVFGSVDNFEGLGIFLDTYANTRHSYSFPRIVGMLGDGQTPYDQAGDGQKNSLGGCSANLRRTNVATKLRVSYVKDKLLSVKAQYRAWDDWVECFTIRDISLPNAPYLGFSAMTGDVSDNHDIISVTTYSAILSSPDKQRNKLEGTKAAAVASTFFWTVLKIAGVLAVIAGLFYVYKTFVLKQSVGSGFGDAFMGRGGGGGMSAFYSDAKRF</sequence>
<keyword evidence="9" id="KW-0430">Lectin</keyword>
<evidence type="ECO:0000256" key="1">
    <source>
        <dbReference type="ARBA" id="ARBA00004479"/>
    </source>
</evidence>
<dbReference type="PROSITE" id="PS51328">
    <property type="entry name" value="L_LECTIN_LIKE"/>
    <property type="match status" value="1"/>
</dbReference>
<protein>
    <submittedName>
        <fullName evidence="9">Legume-like lectin</fullName>
    </submittedName>
</protein>
<dbReference type="CDD" id="cd07308">
    <property type="entry name" value="lectin_leg-like"/>
    <property type="match status" value="1"/>
</dbReference>